<dbReference type="PANTHER" id="PTHR45648">
    <property type="entry name" value="GDSL LIPASE/ACYLHYDROLASE FAMILY PROTEIN (AFU_ORTHOLOGUE AFUA_4G14700)"/>
    <property type="match status" value="1"/>
</dbReference>
<feature type="chain" id="PRO_5012894099" evidence="5">
    <location>
        <begin position="20"/>
        <end position="392"/>
    </location>
</feature>
<protein>
    <submittedName>
        <fullName evidence="6">Lipase</fullName>
    </submittedName>
</protein>
<feature type="region of interest" description="Disordered" evidence="4">
    <location>
        <begin position="28"/>
        <end position="54"/>
    </location>
</feature>
<comment type="caution">
    <text evidence="6">The sequence shown here is derived from an EMBL/GenBank/DDBJ whole genome shotgun (WGS) entry which is preliminary data.</text>
</comment>
<keyword evidence="5" id="KW-0732">Signal</keyword>
<dbReference type="InterPro" id="IPR035669">
    <property type="entry name" value="SGNH_plant_lipase-like"/>
</dbReference>
<dbReference type="InterPro" id="IPR051058">
    <property type="entry name" value="GDSL_Est/Lipase"/>
</dbReference>
<dbReference type="Gene3D" id="3.40.50.1110">
    <property type="entry name" value="SGNH hydrolase"/>
    <property type="match status" value="1"/>
</dbReference>
<gene>
    <name evidence="6" type="ORF">BVC80_8913g16</name>
</gene>
<keyword evidence="7" id="KW-1185">Reference proteome</keyword>
<keyword evidence="3" id="KW-0443">Lipid metabolism</keyword>
<evidence type="ECO:0000313" key="7">
    <source>
        <dbReference type="Proteomes" id="UP000195402"/>
    </source>
</evidence>
<accession>A0A200PRV9</accession>
<evidence type="ECO:0000313" key="6">
    <source>
        <dbReference type="EMBL" id="OVA00967.1"/>
    </source>
</evidence>
<dbReference type="GO" id="GO:0016042">
    <property type="term" value="P:lipid catabolic process"/>
    <property type="evidence" value="ECO:0007669"/>
    <property type="project" value="UniProtKB-KW"/>
</dbReference>
<dbReference type="InterPro" id="IPR036514">
    <property type="entry name" value="SGNH_hydro_sf"/>
</dbReference>
<evidence type="ECO:0000256" key="5">
    <source>
        <dbReference type="SAM" id="SignalP"/>
    </source>
</evidence>
<comment type="similarity">
    <text evidence="1">Belongs to the 'GDSL' lipolytic enzyme family.</text>
</comment>
<feature type="compositionally biased region" description="Low complexity" evidence="4">
    <location>
        <begin position="42"/>
        <end position="52"/>
    </location>
</feature>
<sequence length="392" mass="43805">MSLSTLFLLFFTFFLQLRALQSSTVHQNHSKHIHHGGTSLGSPSSSPVASPNPNSPPPLVPALFVFGDSSVDCGTNNYLGTFARADLVPYGRDFDTHAPTGRFCNGRIAVDYLALRLGLPFVPAFLGQGGTVEDMIHGVNFASASAGIIFSSGSELGQHISLTQKIQQAMDTFDQFILNLGEEAATDIISKSVFYLSIGSNDFIHYYLRNVSRVQSLYLPWSFNQLLVTTVKQDLKLVQRKCQENCGDGLAPIGCAPHYLWQYNTKNGECVEEINDLVMEFNFSMRYMVEELSKELVDEKIIFCDVYEGSMEIMKNREHYGFEVTTDACCGIGPHRGWIMCLSPQMACDNASTHHWWDQFPPTDAVNEILADNVWSSQHMNMCYPMNLQDMI</sequence>
<dbReference type="STRING" id="56857.A0A200PRV9"/>
<name>A0A200PRV9_MACCD</name>
<proteinExistence type="inferred from homology"/>
<dbReference type="GO" id="GO:0016788">
    <property type="term" value="F:hydrolase activity, acting on ester bonds"/>
    <property type="evidence" value="ECO:0007669"/>
    <property type="project" value="InterPro"/>
</dbReference>
<organism evidence="6 7">
    <name type="scientific">Macleaya cordata</name>
    <name type="common">Five-seeded plume-poppy</name>
    <name type="synonym">Bocconia cordata</name>
    <dbReference type="NCBI Taxonomy" id="56857"/>
    <lineage>
        <taxon>Eukaryota</taxon>
        <taxon>Viridiplantae</taxon>
        <taxon>Streptophyta</taxon>
        <taxon>Embryophyta</taxon>
        <taxon>Tracheophyta</taxon>
        <taxon>Spermatophyta</taxon>
        <taxon>Magnoliopsida</taxon>
        <taxon>Ranunculales</taxon>
        <taxon>Papaveraceae</taxon>
        <taxon>Papaveroideae</taxon>
        <taxon>Macleaya</taxon>
    </lineage>
</organism>
<reference evidence="6 7" key="1">
    <citation type="journal article" date="2017" name="Mol. Plant">
        <title>The Genome of Medicinal Plant Macleaya cordata Provides New Insights into Benzylisoquinoline Alkaloids Metabolism.</title>
        <authorList>
            <person name="Liu X."/>
            <person name="Liu Y."/>
            <person name="Huang P."/>
            <person name="Ma Y."/>
            <person name="Qing Z."/>
            <person name="Tang Q."/>
            <person name="Cao H."/>
            <person name="Cheng P."/>
            <person name="Zheng Y."/>
            <person name="Yuan Z."/>
            <person name="Zhou Y."/>
            <person name="Liu J."/>
            <person name="Tang Z."/>
            <person name="Zhuo Y."/>
            <person name="Zhang Y."/>
            <person name="Yu L."/>
            <person name="Huang J."/>
            <person name="Yang P."/>
            <person name="Peng Q."/>
            <person name="Zhang J."/>
            <person name="Jiang W."/>
            <person name="Zhang Z."/>
            <person name="Lin K."/>
            <person name="Ro D.K."/>
            <person name="Chen X."/>
            <person name="Xiong X."/>
            <person name="Shang Y."/>
            <person name="Huang S."/>
            <person name="Zeng J."/>
        </authorList>
    </citation>
    <scope>NUCLEOTIDE SEQUENCE [LARGE SCALE GENOMIC DNA]</scope>
    <source>
        <strain evidence="7">cv. BLH2017</strain>
        <tissue evidence="6">Root</tissue>
    </source>
</reference>
<dbReference type="CDD" id="cd01837">
    <property type="entry name" value="SGNH_plant_lipase_like"/>
    <property type="match status" value="1"/>
</dbReference>
<evidence type="ECO:0000256" key="4">
    <source>
        <dbReference type="SAM" id="MobiDB-lite"/>
    </source>
</evidence>
<dbReference type="OrthoDB" id="1600564at2759"/>
<evidence type="ECO:0000256" key="2">
    <source>
        <dbReference type="ARBA" id="ARBA00022801"/>
    </source>
</evidence>
<dbReference type="OMA" id="NIMTAYY"/>
<dbReference type="Pfam" id="PF00657">
    <property type="entry name" value="Lipase_GDSL"/>
    <property type="match status" value="1"/>
</dbReference>
<feature type="signal peptide" evidence="5">
    <location>
        <begin position="1"/>
        <end position="19"/>
    </location>
</feature>
<keyword evidence="3" id="KW-0442">Lipid degradation</keyword>
<evidence type="ECO:0000256" key="1">
    <source>
        <dbReference type="ARBA" id="ARBA00008668"/>
    </source>
</evidence>
<dbReference type="EMBL" id="MVGT01004232">
    <property type="protein sequence ID" value="OVA00967.1"/>
    <property type="molecule type" value="Genomic_DNA"/>
</dbReference>
<dbReference type="Proteomes" id="UP000195402">
    <property type="component" value="Unassembled WGS sequence"/>
</dbReference>
<dbReference type="InterPro" id="IPR001087">
    <property type="entry name" value="GDSL"/>
</dbReference>
<dbReference type="AlphaFoldDB" id="A0A200PRV9"/>
<keyword evidence="2" id="KW-0378">Hydrolase</keyword>
<dbReference type="PANTHER" id="PTHR45648:SF13">
    <property type="entry name" value="OS02G0290900 PROTEIN"/>
    <property type="match status" value="1"/>
</dbReference>
<dbReference type="InParanoid" id="A0A200PRV9"/>
<evidence type="ECO:0000256" key="3">
    <source>
        <dbReference type="ARBA" id="ARBA00022963"/>
    </source>
</evidence>